<dbReference type="InterPro" id="IPR031439">
    <property type="entry name" value="PRR20"/>
</dbReference>
<protein>
    <submittedName>
        <fullName evidence="3">Proline-rich protein 20E</fullName>
    </submittedName>
</protein>
<evidence type="ECO:0000313" key="3">
    <source>
        <dbReference type="EMBL" id="MBZ3877859.1"/>
    </source>
</evidence>
<sequence length="181" mass="19639">MAPIRPSKPVAYVTPTRSEAPAPTEPLQPAQRGRPARRGRRGGRGRGSQTQQSVNRWDTDLLRGLAPSVGADQQGELRSYAEPELRLGPEAGQTPAFHLHAASTASEHVLPHHAVHAARPWRRLQDPRPASGYSAVLGQQPPATYPCIVFSPWSSPNLRFMHTSSGTLVFGVPVLFAHVTL</sequence>
<evidence type="ECO:0000313" key="4">
    <source>
        <dbReference type="Proteomes" id="UP001166674"/>
    </source>
</evidence>
<reference evidence="3" key="1">
    <citation type="submission" date="2020-03" db="EMBL/GenBank/DDBJ databases">
        <title>Studies in the Genomics of Life Span.</title>
        <authorList>
            <person name="Glass D."/>
        </authorList>
    </citation>
    <scope>NUCLEOTIDE SEQUENCE</scope>
    <source>
        <strain evidence="3">SUZIE</strain>
        <tissue evidence="3">Muscle</tissue>
    </source>
</reference>
<comment type="similarity">
    <text evidence="1">Belongs to the PRR20 family.</text>
</comment>
<keyword evidence="4" id="KW-1185">Reference proteome</keyword>
<feature type="region of interest" description="Disordered" evidence="2">
    <location>
        <begin position="1"/>
        <end position="58"/>
    </location>
</feature>
<dbReference type="PANTHER" id="PTHR38819:SF1">
    <property type="entry name" value="PROLINE-RICH PROTEIN 20G"/>
    <property type="match status" value="1"/>
</dbReference>
<evidence type="ECO:0000256" key="1">
    <source>
        <dbReference type="ARBA" id="ARBA00005946"/>
    </source>
</evidence>
<name>A0AA41SZE9_SCICA</name>
<organism evidence="3 4">
    <name type="scientific">Sciurus carolinensis</name>
    <name type="common">Eastern gray squirrel</name>
    <dbReference type="NCBI Taxonomy" id="30640"/>
    <lineage>
        <taxon>Eukaryota</taxon>
        <taxon>Metazoa</taxon>
        <taxon>Chordata</taxon>
        <taxon>Craniata</taxon>
        <taxon>Vertebrata</taxon>
        <taxon>Euteleostomi</taxon>
        <taxon>Mammalia</taxon>
        <taxon>Eutheria</taxon>
        <taxon>Euarchontoglires</taxon>
        <taxon>Glires</taxon>
        <taxon>Rodentia</taxon>
        <taxon>Sciuromorpha</taxon>
        <taxon>Sciuridae</taxon>
        <taxon>Sciurinae</taxon>
        <taxon>Sciurini</taxon>
        <taxon>Sciurus</taxon>
    </lineage>
</organism>
<dbReference type="EMBL" id="JAATJV010307400">
    <property type="protein sequence ID" value="MBZ3877859.1"/>
    <property type="molecule type" value="Genomic_DNA"/>
</dbReference>
<proteinExistence type="inferred from homology"/>
<gene>
    <name evidence="3" type="ORF">SUZIE_145035</name>
</gene>
<dbReference type="Proteomes" id="UP001166674">
    <property type="component" value="Unassembled WGS sequence"/>
</dbReference>
<accession>A0AA41SZE9</accession>
<dbReference type="AlphaFoldDB" id="A0AA41SZE9"/>
<evidence type="ECO:0000256" key="2">
    <source>
        <dbReference type="SAM" id="MobiDB-lite"/>
    </source>
</evidence>
<comment type="caution">
    <text evidence="3">The sequence shown here is derived from an EMBL/GenBank/DDBJ whole genome shotgun (WGS) entry which is preliminary data.</text>
</comment>
<dbReference type="PANTHER" id="PTHR38819">
    <property type="entry name" value="PROLINE-RICH PROTEIN 20A-RELATED"/>
    <property type="match status" value="1"/>
</dbReference>
<feature type="compositionally biased region" description="Basic residues" evidence="2">
    <location>
        <begin position="34"/>
        <end position="44"/>
    </location>
</feature>
<dbReference type="Pfam" id="PF15708">
    <property type="entry name" value="PRR20"/>
    <property type="match status" value="1"/>
</dbReference>